<dbReference type="GO" id="GO:0032259">
    <property type="term" value="P:methylation"/>
    <property type="evidence" value="ECO:0007669"/>
    <property type="project" value="UniProtKB-KW"/>
</dbReference>
<dbReference type="Gene3D" id="3.40.50.150">
    <property type="entry name" value="Vaccinia Virus protein VP39"/>
    <property type="match status" value="1"/>
</dbReference>
<dbReference type="Gene3D" id="1.10.1200.270">
    <property type="entry name" value="Methyltransferase, alpha-helical capping domain"/>
    <property type="match status" value="1"/>
</dbReference>
<organism evidence="5">
    <name type="scientific">Salix viminalis</name>
    <name type="common">Common osier</name>
    <name type="synonym">Basket willow</name>
    <dbReference type="NCBI Taxonomy" id="40686"/>
    <lineage>
        <taxon>Eukaryota</taxon>
        <taxon>Viridiplantae</taxon>
        <taxon>Streptophyta</taxon>
        <taxon>Embryophyta</taxon>
        <taxon>Tracheophyta</taxon>
        <taxon>Spermatophyta</taxon>
        <taxon>Magnoliopsida</taxon>
        <taxon>eudicotyledons</taxon>
        <taxon>Gunneridae</taxon>
        <taxon>Pentapetalae</taxon>
        <taxon>rosids</taxon>
        <taxon>fabids</taxon>
        <taxon>Malpighiales</taxon>
        <taxon>Salicaceae</taxon>
        <taxon>Saliceae</taxon>
        <taxon>Salix</taxon>
    </lineage>
</organism>
<keyword evidence="2" id="KW-0808">Transferase</keyword>
<dbReference type="SUPFAM" id="SSF53335">
    <property type="entry name" value="S-adenosyl-L-methionine-dependent methyltransferases"/>
    <property type="match status" value="1"/>
</dbReference>
<dbReference type="GO" id="GO:0008168">
    <property type="term" value="F:methyltransferase activity"/>
    <property type="evidence" value="ECO:0007669"/>
    <property type="project" value="UniProtKB-KW"/>
</dbReference>
<dbReference type="InterPro" id="IPR042086">
    <property type="entry name" value="MeTrfase_capping"/>
</dbReference>
<gene>
    <name evidence="5" type="ORF">SVIM_LOCUS349340</name>
</gene>
<evidence type="ECO:0000313" key="5">
    <source>
        <dbReference type="EMBL" id="VFU51588.1"/>
    </source>
</evidence>
<keyword evidence="4" id="KW-0460">Magnesium</keyword>
<dbReference type="GO" id="GO:0046872">
    <property type="term" value="F:metal ion binding"/>
    <property type="evidence" value="ECO:0007669"/>
    <property type="project" value="UniProtKB-KW"/>
</dbReference>
<dbReference type="AlphaFoldDB" id="A0A6N2MFC6"/>
<evidence type="ECO:0000256" key="2">
    <source>
        <dbReference type="ARBA" id="ARBA00022679"/>
    </source>
</evidence>
<protein>
    <submittedName>
        <fullName evidence="5">Uncharacterized protein</fullName>
    </submittedName>
</protein>
<evidence type="ECO:0000256" key="4">
    <source>
        <dbReference type="ARBA" id="ARBA00022842"/>
    </source>
</evidence>
<dbReference type="PANTHER" id="PTHR31009">
    <property type="entry name" value="S-ADENOSYL-L-METHIONINE:CARBOXYL METHYLTRANSFERASE FAMILY PROTEIN"/>
    <property type="match status" value="1"/>
</dbReference>
<proteinExistence type="predicted"/>
<evidence type="ECO:0000256" key="1">
    <source>
        <dbReference type="ARBA" id="ARBA00022603"/>
    </source>
</evidence>
<dbReference type="EMBL" id="CAADRP010001763">
    <property type="protein sequence ID" value="VFU51588.1"/>
    <property type="molecule type" value="Genomic_DNA"/>
</dbReference>
<dbReference type="InterPro" id="IPR029063">
    <property type="entry name" value="SAM-dependent_MTases_sf"/>
</dbReference>
<name>A0A6N2MFC6_SALVM</name>
<dbReference type="InterPro" id="IPR005299">
    <property type="entry name" value="MeTrfase_7"/>
</dbReference>
<keyword evidence="3" id="KW-0479">Metal-binding</keyword>
<reference evidence="5" key="1">
    <citation type="submission" date="2019-03" db="EMBL/GenBank/DDBJ databases">
        <authorList>
            <person name="Mank J."/>
            <person name="Almeida P."/>
        </authorList>
    </citation>
    <scope>NUCLEOTIDE SEQUENCE</scope>
    <source>
        <strain evidence="5">78183</strain>
    </source>
</reference>
<evidence type="ECO:0000256" key="3">
    <source>
        <dbReference type="ARBA" id="ARBA00022723"/>
    </source>
</evidence>
<dbReference type="Pfam" id="PF03492">
    <property type="entry name" value="Methyltransf_7"/>
    <property type="match status" value="1"/>
</dbReference>
<sequence length="399" mass="45375">MELQKEPVGDLQLHQVLRMNEGDGDNSYSNNSFLQKKVILQAKPILQETIVQLYSKSFPECITMADMGCSSGPNTFLPIWEVMEAIDESSRKLNRKNPILQVFLNDLPGNDFNFIFRSLPSFHKKLEEEMGGRFGPCFIAAMPGSFHGRLFPPRSLHFVHSSYSLHWLSEMASLVSSVFSESIVKDIFCSIIPCLFHQVQEIPLNKGNIYVAKTSPPGVHKAYLNQFEKDFTAFLRCRSEEMIPGGCMVHTIYGRDENNDSSAKHNPNIWEFLGMMLNDMVLEGLIEESKLDSFNLPIYVALAEEVKDVIRAERSFTITRLESFHVSWDSCIDDGCRDTYTKGKYAAKQVRAITEAILARHFGDEIVDVMFQRFSIKIGEYMETFKGAFTTHVVSMIKA</sequence>
<keyword evidence="1" id="KW-0489">Methyltransferase</keyword>
<accession>A0A6N2MFC6</accession>